<feature type="active site" description="Proton donor" evidence="6">
    <location>
        <position position="127"/>
    </location>
</feature>
<comment type="catalytic activity">
    <reaction evidence="5">
        <text>O-phospho-L-tyrosyl-[protein] + H2O = L-tyrosyl-[protein] + phosphate</text>
        <dbReference type="Rhea" id="RHEA:10684"/>
        <dbReference type="Rhea" id="RHEA-COMP:10136"/>
        <dbReference type="Rhea" id="RHEA-COMP:20101"/>
        <dbReference type="ChEBI" id="CHEBI:15377"/>
        <dbReference type="ChEBI" id="CHEBI:43474"/>
        <dbReference type="ChEBI" id="CHEBI:46858"/>
        <dbReference type="ChEBI" id="CHEBI:61978"/>
        <dbReference type="EC" id="3.1.3.48"/>
    </reaction>
</comment>
<dbReference type="Proteomes" id="UP000435649">
    <property type="component" value="Unassembled WGS sequence"/>
</dbReference>
<dbReference type="InterPro" id="IPR036196">
    <property type="entry name" value="Ptyr_pPase_sf"/>
</dbReference>
<dbReference type="EC" id="3.1.3.48" evidence="2"/>
<organism evidence="8 9">
    <name type="scientific">Victivallis lenta</name>
    <dbReference type="NCBI Taxonomy" id="2606640"/>
    <lineage>
        <taxon>Bacteria</taxon>
        <taxon>Pseudomonadati</taxon>
        <taxon>Lentisphaerota</taxon>
        <taxon>Lentisphaeria</taxon>
        <taxon>Victivallales</taxon>
        <taxon>Victivallaceae</taxon>
        <taxon>Victivallis</taxon>
    </lineage>
</organism>
<keyword evidence="3" id="KW-0378">Hydrolase</keyword>
<dbReference type="SUPFAM" id="SSF52788">
    <property type="entry name" value="Phosphotyrosine protein phosphatases I"/>
    <property type="match status" value="1"/>
</dbReference>
<evidence type="ECO:0000259" key="7">
    <source>
        <dbReference type="SMART" id="SM00226"/>
    </source>
</evidence>
<comment type="similarity">
    <text evidence="1">Belongs to the low molecular weight phosphotyrosine protein phosphatase family.</text>
</comment>
<dbReference type="GO" id="GO:0004725">
    <property type="term" value="F:protein tyrosine phosphatase activity"/>
    <property type="evidence" value="ECO:0007669"/>
    <property type="project" value="UniProtKB-EC"/>
</dbReference>
<dbReference type="Pfam" id="PF01451">
    <property type="entry name" value="LMWPc"/>
    <property type="match status" value="1"/>
</dbReference>
<evidence type="ECO:0000256" key="6">
    <source>
        <dbReference type="PIRSR" id="PIRSR617867-1"/>
    </source>
</evidence>
<evidence type="ECO:0000256" key="3">
    <source>
        <dbReference type="ARBA" id="ARBA00022801"/>
    </source>
</evidence>
<feature type="active site" description="Nucleophile" evidence="6">
    <location>
        <position position="20"/>
    </location>
</feature>
<evidence type="ECO:0000313" key="8">
    <source>
        <dbReference type="EMBL" id="MST97666.1"/>
    </source>
</evidence>
<dbReference type="PRINTS" id="PR00719">
    <property type="entry name" value="LMWPTPASE"/>
</dbReference>
<proteinExistence type="inferred from homology"/>
<dbReference type="PANTHER" id="PTHR11717:SF31">
    <property type="entry name" value="LOW MOLECULAR WEIGHT PROTEIN-TYROSINE-PHOSPHATASE ETP-RELATED"/>
    <property type="match status" value="1"/>
</dbReference>
<reference evidence="8 9" key="1">
    <citation type="submission" date="2019-08" db="EMBL/GenBank/DDBJ databases">
        <title>In-depth cultivation of the pig gut microbiome towards novel bacterial diversity and tailored functional studies.</title>
        <authorList>
            <person name="Wylensek D."/>
            <person name="Hitch T.C.A."/>
            <person name="Clavel T."/>
        </authorList>
    </citation>
    <scope>NUCLEOTIDE SEQUENCE [LARGE SCALE GENOMIC DNA]</scope>
    <source>
        <strain evidence="8 9">BBE-744-WT-12</strain>
    </source>
</reference>
<evidence type="ECO:0000256" key="2">
    <source>
        <dbReference type="ARBA" id="ARBA00013064"/>
    </source>
</evidence>
<dbReference type="PANTHER" id="PTHR11717">
    <property type="entry name" value="LOW MOLECULAR WEIGHT PROTEIN TYROSINE PHOSPHATASE"/>
    <property type="match status" value="1"/>
</dbReference>
<keyword evidence="4" id="KW-0904">Protein phosphatase</keyword>
<dbReference type="InterPro" id="IPR023485">
    <property type="entry name" value="Ptyr_pPase"/>
</dbReference>
<evidence type="ECO:0000313" key="9">
    <source>
        <dbReference type="Proteomes" id="UP000435649"/>
    </source>
</evidence>
<evidence type="ECO:0000256" key="1">
    <source>
        <dbReference type="ARBA" id="ARBA00011063"/>
    </source>
</evidence>
<evidence type="ECO:0000256" key="5">
    <source>
        <dbReference type="ARBA" id="ARBA00051722"/>
    </source>
</evidence>
<dbReference type="InterPro" id="IPR050438">
    <property type="entry name" value="LMW_PTPase"/>
</dbReference>
<dbReference type="SMART" id="SM00226">
    <property type="entry name" value="LMWPc"/>
    <property type="match status" value="1"/>
</dbReference>
<comment type="caution">
    <text evidence="8">The sequence shown here is derived from an EMBL/GenBank/DDBJ whole genome shotgun (WGS) entry which is preliminary data.</text>
</comment>
<name>A0A844G2S0_9BACT</name>
<protein>
    <recommendedName>
        <fullName evidence="2">protein-tyrosine-phosphatase</fullName>
        <ecNumber evidence="2">3.1.3.48</ecNumber>
    </recommendedName>
</protein>
<dbReference type="AlphaFoldDB" id="A0A844G2S0"/>
<dbReference type="CDD" id="cd16344">
    <property type="entry name" value="LMWPAP"/>
    <property type="match status" value="1"/>
</dbReference>
<feature type="domain" description="Phosphotyrosine protein phosphatase I" evidence="7">
    <location>
        <begin position="14"/>
        <end position="153"/>
    </location>
</feature>
<gene>
    <name evidence="8" type="ORF">FYJ85_11515</name>
</gene>
<dbReference type="InterPro" id="IPR017867">
    <property type="entry name" value="Tyr_phospatase_low_mol_wt"/>
</dbReference>
<accession>A0A844G2S0</accession>
<keyword evidence="9" id="KW-1185">Reference proteome</keyword>
<evidence type="ECO:0000256" key="4">
    <source>
        <dbReference type="ARBA" id="ARBA00022912"/>
    </source>
</evidence>
<dbReference type="EMBL" id="VUNS01000011">
    <property type="protein sequence ID" value="MST97666.1"/>
    <property type="molecule type" value="Genomic_DNA"/>
</dbReference>
<dbReference type="Gene3D" id="3.40.50.2300">
    <property type="match status" value="1"/>
</dbReference>
<sequence length="159" mass="17315">MGVYYRFLNKEVDMRILFVCTGNSCRSPMADLYFNALCRQAGRDDLEAGSAGIFAWDGSPISRQAAAVMAEYSIDSSGFRSARFTPELAREYDLLVAMTESHRQAMVEIAPSAAGKIRLLADGDVPDPFGGSVGHYTRVFEAMKPALDALFRAVSGDKA</sequence>
<feature type="active site" evidence="6">
    <location>
        <position position="26"/>
    </location>
</feature>